<reference evidence="1" key="1">
    <citation type="submission" date="2022-06" db="EMBL/GenBank/DDBJ databases">
        <title>Phylogenomic reconstructions and comparative analyses of Kickxellomycotina fungi.</title>
        <authorList>
            <person name="Reynolds N.K."/>
            <person name="Stajich J.E."/>
            <person name="Barry K."/>
            <person name="Grigoriev I.V."/>
            <person name="Crous P."/>
            <person name="Smith M.E."/>
        </authorList>
    </citation>
    <scope>NUCLEOTIDE SEQUENCE</scope>
    <source>
        <strain evidence="1">RSA 2271</strain>
    </source>
</reference>
<protein>
    <submittedName>
        <fullName evidence="1">Uncharacterized protein</fullName>
    </submittedName>
</protein>
<organism evidence="1 2">
    <name type="scientific">Spiromyces aspiralis</name>
    <dbReference type="NCBI Taxonomy" id="68401"/>
    <lineage>
        <taxon>Eukaryota</taxon>
        <taxon>Fungi</taxon>
        <taxon>Fungi incertae sedis</taxon>
        <taxon>Zoopagomycota</taxon>
        <taxon>Kickxellomycotina</taxon>
        <taxon>Kickxellomycetes</taxon>
        <taxon>Kickxellales</taxon>
        <taxon>Kickxellaceae</taxon>
        <taxon>Spiromyces</taxon>
    </lineage>
</organism>
<evidence type="ECO:0000313" key="1">
    <source>
        <dbReference type="EMBL" id="KAJ1679155.1"/>
    </source>
</evidence>
<name>A0ACC1HSZ4_9FUNG</name>
<accession>A0ACC1HSZ4</accession>
<gene>
    <name evidence="1" type="ORF">EV182_002621</name>
</gene>
<comment type="caution">
    <text evidence="1">The sequence shown here is derived from an EMBL/GenBank/DDBJ whole genome shotgun (WGS) entry which is preliminary data.</text>
</comment>
<sequence length="196" mass="21764">MFEGKKIKAFLAHYKLYADALNPTRQKRSLFIHQYILKMVSTIIHHHPSTSSSDWASIKALLISIYHNEEEEPSTQNETCEDIYEVTINDTTTTPPASNDHTHLESIAKPITTPSVGICHVHLESVDEPTAIPPATDLITTNAEVNTFLQTTIHLSAQITLTANLSTNQPITLPSELTTSISNPLVNRLPFLLLLT</sequence>
<dbReference type="EMBL" id="JAMZIH010000563">
    <property type="protein sequence ID" value="KAJ1679155.1"/>
    <property type="molecule type" value="Genomic_DNA"/>
</dbReference>
<proteinExistence type="predicted"/>
<keyword evidence="2" id="KW-1185">Reference proteome</keyword>
<evidence type="ECO:0000313" key="2">
    <source>
        <dbReference type="Proteomes" id="UP001145114"/>
    </source>
</evidence>
<dbReference type="Proteomes" id="UP001145114">
    <property type="component" value="Unassembled WGS sequence"/>
</dbReference>